<keyword evidence="3" id="KW-1185">Reference proteome</keyword>
<gene>
    <name evidence="2" type="ORF">ZIOFF_058589</name>
</gene>
<keyword evidence="1" id="KW-1133">Transmembrane helix</keyword>
<dbReference type="AlphaFoldDB" id="A0A8J5KAW0"/>
<reference evidence="2 3" key="1">
    <citation type="submission" date="2020-08" db="EMBL/GenBank/DDBJ databases">
        <title>Plant Genome Project.</title>
        <authorList>
            <person name="Zhang R.-G."/>
        </authorList>
    </citation>
    <scope>NUCLEOTIDE SEQUENCE [LARGE SCALE GENOMIC DNA]</scope>
    <source>
        <tissue evidence="2">Rhizome</tissue>
    </source>
</reference>
<dbReference type="PANTHER" id="PTHR17630">
    <property type="entry name" value="DIENELACTONE HYDROLASE"/>
    <property type="match status" value="1"/>
</dbReference>
<dbReference type="PANTHER" id="PTHR17630:SF44">
    <property type="entry name" value="PROTEIN AIM2"/>
    <property type="match status" value="1"/>
</dbReference>
<evidence type="ECO:0000313" key="2">
    <source>
        <dbReference type="EMBL" id="KAG6481965.1"/>
    </source>
</evidence>
<name>A0A8J5KAW0_ZINOF</name>
<evidence type="ECO:0000256" key="1">
    <source>
        <dbReference type="SAM" id="Phobius"/>
    </source>
</evidence>
<keyword evidence="1" id="KW-0472">Membrane</keyword>
<evidence type="ECO:0000313" key="3">
    <source>
        <dbReference type="Proteomes" id="UP000734854"/>
    </source>
</evidence>
<feature type="transmembrane region" description="Helical" evidence="1">
    <location>
        <begin position="81"/>
        <end position="103"/>
    </location>
</feature>
<organism evidence="2 3">
    <name type="scientific">Zingiber officinale</name>
    <name type="common">Ginger</name>
    <name type="synonym">Amomum zingiber</name>
    <dbReference type="NCBI Taxonomy" id="94328"/>
    <lineage>
        <taxon>Eukaryota</taxon>
        <taxon>Viridiplantae</taxon>
        <taxon>Streptophyta</taxon>
        <taxon>Embryophyta</taxon>
        <taxon>Tracheophyta</taxon>
        <taxon>Spermatophyta</taxon>
        <taxon>Magnoliopsida</taxon>
        <taxon>Liliopsida</taxon>
        <taxon>Zingiberales</taxon>
        <taxon>Zingiberaceae</taxon>
        <taxon>Zingiber</taxon>
    </lineage>
</organism>
<protein>
    <submittedName>
        <fullName evidence="2">Uncharacterized protein</fullName>
    </submittedName>
</protein>
<dbReference type="EMBL" id="JACMSC010000016">
    <property type="protein sequence ID" value="KAG6481965.1"/>
    <property type="molecule type" value="Genomic_DNA"/>
</dbReference>
<dbReference type="Proteomes" id="UP000734854">
    <property type="component" value="Unassembled WGS sequence"/>
</dbReference>
<dbReference type="InterPro" id="IPR029058">
    <property type="entry name" value="AB_hydrolase_fold"/>
</dbReference>
<proteinExistence type="predicted"/>
<keyword evidence="1" id="KW-0812">Transmembrane</keyword>
<dbReference type="SUPFAM" id="SSF53474">
    <property type="entry name" value="alpha/beta-Hydrolases"/>
    <property type="match status" value="1"/>
</dbReference>
<dbReference type="Gene3D" id="3.40.50.1820">
    <property type="entry name" value="alpha/beta hydrolase"/>
    <property type="match status" value="1"/>
</dbReference>
<sequence>MKVILMSEGCRADSGYGRCTGCEKLLAFSSSSGEGCVVENLSSLGAYPGSAPPIVMVSNIWEFEAPNLRLHSLAMKLADKVAAAGFSVVVPNFFMVIPIYLILTTLQQHWADLAGVVVVKLAKTDYVTAVVMLHLSLVTTDDISSIAIHAADNDSITPLELVKQFEEILSDKIEIVDSFVKIFAGVSGWTARYDAADDEAALKKVEESHQDMLDWFLKYLSEFS</sequence>
<comment type="caution">
    <text evidence="2">The sequence shown here is derived from an EMBL/GenBank/DDBJ whole genome shotgun (WGS) entry which is preliminary data.</text>
</comment>
<accession>A0A8J5KAW0</accession>